<evidence type="ECO:0000313" key="1">
    <source>
        <dbReference type="EnsemblMetazoa" id="GAUT009746-PA"/>
    </source>
</evidence>
<reference evidence="1" key="1">
    <citation type="submission" date="2020-05" db="UniProtKB">
        <authorList>
            <consortium name="EnsemblMetazoa"/>
        </authorList>
    </citation>
    <scope>IDENTIFICATION</scope>
    <source>
        <strain evidence="1">TTRI</strain>
    </source>
</reference>
<protein>
    <submittedName>
        <fullName evidence="1">Uncharacterized protein</fullName>
    </submittedName>
</protein>
<proteinExistence type="predicted"/>
<name>A0A1A9UMU7_GLOAU</name>
<accession>A0A1A9UMU7</accession>
<dbReference type="EnsemblMetazoa" id="GAUT009746-RA">
    <property type="protein sequence ID" value="GAUT009746-PA"/>
    <property type="gene ID" value="GAUT009746"/>
</dbReference>
<dbReference type="AlphaFoldDB" id="A0A1A9UMU7"/>
<organism evidence="1 2">
    <name type="scientific">Glossina austeni</name>
    <name type="common">Savannah tsetse fly</name>
    <dbReference type="NCBI Taxonomy" id="7395"/>
    <lineage>
        <taxon>Eukaryota</taxon>
        <taxon>Metazoa</taxon>
        <taxon>Ecdysozoa</taxon>
        <taxon>Arthropoda</taxon>
        <taxon>Hexapoda</taxon>
        <taxon>Insecta</taxon>
        <taxon>Pterygota</taxon>
        <taxon>Neoptera</taxon>
        <taxon>Endopterygota</taxon>
        <taxon>Diptera</taxon>
        <taxon>Brachycera</taxon>
        <taxon>Muscomorpha</taxon>
        <taxon>Hippoboscoidea</taxon>
        <taxon>Glossinidae</taxon>
        <taxon>Glossina</taxon>
    </lineage>
</organism>
<sequence>MFRRLHIISRGALPTLEAIPPSPLKALPTALRSSDMLLLVENLVSPLMLLLSYSISEQLRSLLLCKASLPTPPELEVVASKALCKGFPDISCNVTPMLMGSATCAAPIPRTPTQPGSKGCSIVMAPVSTFTLNSERSLPPEMEYRNIPLGPSSRSEALTVKIVEPIGSFSGTITCFVVFFICNPPVRILACAISRLLLQWLLQQLLLSLLTKSKQHNRHIKSQVLLLLSDSILMERLRIPQCNQSTSSIELLD</sequence>
<keyword evidence="2" id="KW-1185">Reference proteome</keyword>
<dbReference type="VEuPathDB" id="VectorBase:GAUT009746"/>
<dbReference type="Proteomes" id="UP000078200">
    <property type="component" value="Unassembled WGS sequence"/>
</dbReference>
<evidence type="ECO:0000313" key="2">
    <source>
        <dbReference type="Proteomes" id="UP000078200"/>
    </source>
</evidence>